<sequence>MFSVIQRESDYYVAPTTLSLNSEGIWSEKRDPVTPDLPRFFSPNPG</sequence>
<protein>
    <submittedName>
        <fullName evidence="1">Uncharacterized protein</fullName>
    </submittedName>
</protein>
<comment type="caution">
    <text evidence="1">The sequence shown here is derived from an EMBL/GenBank/DDBJ whole genome shotgun (WGS) entry which is preliminary data.</text>
</comment>
<gene>
    <name evidence="1" type="ORF">LEP1GSC035_2840</name>
</gene>
<proteinExistence type="predicted"/>
<dbReference type="Proteomes" id="UP000012099">
    <property type="component" value="Unassembled WGS sequence"/>
</dbReference>
<evidence type="ECO:0000313" key="2">
    <source>
        <dbReference type="Proteomes" id="UP000012099"/>
    </source>
</evidence>
<dbReference type="EMBL" id="AHMH02000067">
    <property type="protein sequence ID" value="EMN01055.1"/>
    <property type="molecule type" value="Genomic_DNA"/>
</dbReference>
<accession>A0ABN0J2G4</accession>
<keyword evidence="2" id="KW-1185">Reference proteome</keyword>
<evidence type="ECO:0000313" key="1">
    <source>
        <dbReference type="EMBL" id="EMN01055.1"/>
    </source>
</evidence>
<name>A0ABN0J2G4_9LEPT</name>
<reference evidence="1 2" key="1">
    <citation type="submission" date="2013-01" db="EMBL/GenBank/DDBJ databases">
        <authorList>
            <person name="Harkins D.M."/>
            <person name="Durkin A.S."/>
            <person name="Brinkac L.M."/>
            <person name="Haft D.H."/>
            <person name="Selengut J.D."/>
            <person name="Sanka R."/>
            <person name="DePew J."/>
            <person name="Purushe J."/>
            <person name="Whelen A.C."/>
            <person name="Vinetz J.M."/>
            <person name="Sutton G.G."/>
            <person name="Nierman W.C."/>
            <person name="Fouts D.E."/>
        </authorList>
    </citation>
    <scope>NUCLEOTIDE SEQUENCE [LARGE SCALE GENOMIC DNA]</scope>
    <source>
        <strain evidence="1 2">2007001578</strain>
    </source>
</reference>
<organism evidence="1 2">
    <name type="scientific">Leptospira noguchii str. 2007001578</name>
    <dbReference type="NCBI Taxonomy" id="1049974"/>
    <lineage>
        <taxon>Bacteria</taxon>
        <taxon>Pseudomonadati</taxon>
        <taxon>Spirochaetota</taxon>
        <taxon>Spirochaetia</taxon>
        <taxon>Leptospirales</taxon>
        <taxon>Leptospiraceae</taxon>
        <taxon>Leptospira</taxon>
    </lineage>
</organism>